<dbReference type="OrthoDB" id="187903at2"/>
<name>A0A316DMV6_9BACT</name>
<feature type="domain" description="N-acetyltransferase" evidence="1">
    <location>
        <begin position="10"/>
        <end position="195"/>
    </location>
</feature>
<dbReference type="InterPro" id="IPR016181">
    <property type="entry name" value="Acyl_CoA_acyltransferase"/>
</dbReference>
<reference evidence="2 3" key="1">
    <citation type="submission" date="2018-05" db="EMBL/GenBank/DDBJ databases">
        <title>Genomic Encyclopedia of Archaeal and Bacterial Type Strains, Phase II (KMG-II): from individual species to whole genera.</title>
        <authorList>
            <person name="Goeker M."/>
        </authorList>
    </citation>
    <scope>NUCLEOTIDE SEQUENCE [LARGE SCALE GENOMIC DNA]</scope>
    <source>
        <strain evidence="2 3">DSM 22214</strain>
    </source>
</reference>
<dbReference type="PROSITE" id="PS51186">
    <property type="entry name" value="GNAT"/>
    <property type="match status" value="1"/>
</dbReference>
<dbReference type="CDD" id="cd04301">
    <property type="entry name" value="NAT_SF"/>
    <property type="match status" value="1"/>
</dbReference>
<dbReference type="Gene3D" id="3.40.630.30">
    <property type="match status" value="1"/>
</dbReference>
<dbReference type="EMBL" id="QGGO01000028">
    <property type="protein sequence ID" value="PWK18902.1"/>
    <property type="molecule type" value="Genomic_DNA"/>
</dbReference>
<accession>A0A316DMV6</accession>
<dbReference type="SUPFAM" id="SSF55729">
    <property type="entry name" value="Acyl-CoA N-acyltransferases (Nat)"/>
    <property type="match status" value="1"/>
</dbReference>
<evidence type="ECO:0000313" key="3">
    <source>
        <dbReference type="Proteomes" id="UP000245489"/>
    </source>
</evidence>
<protein>
    <recommendedName>
        <fullName evidence="1">N-acetyltransferase domain-containing protein</fullName>
    </recommendedName>
</protein>
<gene>
    <name evidence="2" type="ORF">LV89_04037</name>
</gene>
<keyword evidence="3" id="KW-1185">Reference proteome</keyword>
<evidence type="ECO:0000259" key="1">
    <source>
        <dbReference type="PROSITE" id="PS51186"/>
    </source>
</evidence>
<organism evidence="2 3">
    <name type="scientific">Arcicella aurantiaca</name>
    <dbReference type="NCBI Taxonomy" id="591202"/>
    <lineage>
        <taxon>Bacteria</taxon>
        <taxon>Pseudomonadati</taxon>
        <taxon>Bacteroidota</taxon>
        <taxon>Cytophagia</taxon>
        <taxon>Cytophagales</taxon>
        <taxon>Flectobacillaceae</taxon>
        <taxon>Arcicella</taxon>
    </lineage>
</organism>
<comment type="caution">
    <text evidence="2">The sequence shown here is derived from an EMBL/GenBank/DDBJ whole genome shotgun (WGS) entry which is preliminary data.</text>
</comment>
<dbReference type="InterPro" id="IPR000182">
    <property type="entry name" value="GNAT_dom"/>
</dbReference>
<dbReference type="RefSeq" id="WP_109744697.1">
    <property type="nucleotide sequence ID" value="NZ_QGGO01000028.1"/>
</dbReference>
<proteinExistence type="predicted"/>
<sequence>MLTYKAFKGKEIESVILDLAQLRIIVFKDYPYLYEGTVAHEKEYLSTYINSENALLFSVWDDDKMVGATTCIPLSDETADVQEPFIKAEMNIESIFYFGESILLSKYRGLGIGNRFFEERENHARSFGTFEKTCFCSVVRPENHPMKPENYQPHDIFWTKRGYQKDESLQSQFDWLDINESQSTIKPMVYWVKNI</sequence>
<evidence type="ECO:0000313" key="2">
    <source>
        <dbReference type="EMBL" id="PWK18902.1"/>
    </source>
</evidence>
<dbReference type="Proteomes" id="UP000245489">
    <property type="component" value="Unassembled WGS sequence"/>
</dbReference>
<dbReference type="GO" id="GO:0016747">
    <property type="term" value="F:acyltransferase activity, transferring groups other than amino-acyl groups"/>
    <property type="evidence" value="ECO:0007669"/>
    <property type="project" value="InterPro"/>
</dbReference>
<dbReference type="AlphaFoldDB" id="A0A316DMV6"/>